<comment type="caution">
    <text evidence="1">The sequence shown here is derived from an EMBL/GenBank/DDBJ whole genome shotgun (WGS) entry which is preliminary data.</text>
</comment>
<dbReference type="OrthoDB" id="275783at2759"/>
<dbReference type="AlphaFoldDB" id="A0A9P7YV24"/>
<organism evidence="1 2">
    <name type="scientific">Amylocarpus encephaloides</name>
    <dbReference type="NCBI Taxonomy" id="45428"/>
    <lineage>
        <taxon>Eukaryota</taxon>
        <taxon>Fungi</taxon>
        <taxon>Dikarya</taxon>
        <taxon>Ascomycota</taxon>
        <taxon>Pezizomycotina</taxon>
        <taxon>Leotiomycetes</taxon>
        <taxon>Helotiales</taxon>
        <taxon>Helotiales incertae sedis</taxon>
        <taxon>Amylocarpus</taxon>
    </lineage>
</organism>
<reference evidence="1" key="1">
    <citation type="journal article" date="2021" name="IMA Fungus">
        <title>Genomic characterization of three marine fungi, including Emericellopsis atlantica sp. nov. with signatures of a generalist lifestyle and marine biomass degradation.</title>
        <authorList>
            <person name="Hagestad O.C."/>
            <person name="Hou L."/>
            <person name="Andersen J.H."/>
            <person name="Hansen E.H."/>
            <person name="Altermark B."/>
            <person name="Li C."/>
            <person name="Kuhnert E."/>
            <person name="Cox R.J."/>
            <person name="Crous P.W."/>
            <person name="Spatafora J.W."/>
            <person name="Lail K."/>
            <person name="Amirebrahimi M."/>
            <person name="Lipzen A."/>
            <person name="Pangilinan J."/>
            <person name="Andreopoulos W."/>
            <person name="Hayes R.D."/>
            <person name="Ng V."/>
            <person name="Grigoriev I.V."/>
            <person name="Jackson S.A."/>
            <person name="Sutton T.D.S."/>
            <person name="Dobson A.D.W."/>
            <person name="Rama T."/>
        </authorList>
    </citation>
    <scope>NUCLEOTIDE SEQUENCE</scope>
    <source>
        <strain evidence="1">TRa018bII</strain>
    </source>
</reference>
<proteinExistence type="predicted"/>
<evidence type="ECO:0000313" key="2">
    <source>
        <dbReference type="Proteomes" id="UP000824998"/>
    </source>
</evidence>
<name>A0A9P7YV24_9HELO</name>
<sequence>MVGVADNNWLDYLDTGSEFLNEEEVPDVLFRGEVWDSSLVSITPLSSPIEFRKQKELEKQLEKEETEDNSLWSPKKGSNLDFHGAMGGEKAKELYQMFVEKFKQG</sequence>
<keyword evidence="2" id="KW-1185">Reference proteome</keyword>
<protein>
    <submittedName>
        <fullName evidence="1">Uncharacterized protein</fullName>
    </submittedName>
</protein>
<gene>
    <name evidence="1" type="ORF">BJ875DRAFT_436367</name>
</gene>
<evidence type="ECO:0000313" key="1">
    <source>
        <dbReference type="EMBL" id="KAG9239613.1"/>
    </source>
</evidence>
<dbReference type="SUPFAM" id="SSF69500">
    <property type="entry name" value="DTD-like"/>
    <property type="match status" value="1"/>
</dbReference>
<accession>A0A9P7YV24</accession>
<dbReference type="EMBL" id="MU251357">
    <property type="protein sequence ID" value="KAG9239613.1"/>
    <property type="molecule type" value="Genomic_DNA"/>
</dbReference>
<dbReference type="Proteomes" id="UP000824998">
    <property type="component" value="Unassembled WGS sequence"/>
</dbReference>
<dbReference type="InterPro" id="IPR023509">
    <property type="entry name" value="DTD-like_sf"/>
</dbReference>